<keyword evidence="3" id="KW-1185">Reference proteome</keyword>
<dbReference type="Proteomes" id="UP000036681">
    <property type="component" value="Unplaced"/>
</dbReference>
<evidence type="ECO:0000313" key="4">
    <source>
        <dbReference type="WBParaSite" id="ALUE_0000807901-mRNA-1"/>
    </source>
</evidence>
<feature type="transmembrane region" description="Helical" evidence="2">
    <location>
        <begin position="60"/>
        <end position="77"/>
    </location>
</feature>
<sequence>MAPRSNKGEGLGTEAGMRKFRWAAKISALKKDDWIKRITEWTSGIGKRSRGRPAMRSSELLLYAVLFVGIIAALPNYEFIGGESFGKYSTSFPRSPILIPDGTTHAESALMKSEPRQEKSRFKQLEFLGPLQVALTASFFDDERSQKRYEVEENVVGEDGKRRITLQGERLIADEVDIDSLNDVTVTIDDSAPDDYADFDKQVPSNGWPEHI</sequence>
<organism evidence="3 4">
    <name type="scientific">Ascaris lumbricoides</name>
    <name type="common">Giant roundworm</name>
    <dbReference type="NCBI Taxonomy" id="6252"/>
    <lineage>
        <taxon>Eukaryota</taxon>
        <taxon>Metazoa</taxon>
        <taxon>Ecdysozoa</taxon>
        <taxon>Nematoda</taxon>
        <taxon>Chromadorea</taxon>
        <taxon>Rhabditida</taxon>
        <taxon>Spirurina</taxon>
        <taxon>Ascaridomorpha</taxon>
        <taxon>Ascaridoidea</taxon>
        <taxon>Ascarididae</taxon>
        <taxon>Ascaris</taxon>
    </lineage>
</organism>
<evidence type="ECO:0000313" key="3">
    <source>
        <dbReference type="Proteomes" id="UP000036681"/>
    </source>
</evidence>
<feature type="region of interest" description="Disordered" evidence="1">
    <location>
        <begin position="191"/>
        <end position="212"/>
    </location>
</feature>
<evidence type="ECO:0000256" key="2">
    <source>
        <dbReference type="SAM" id="Phobius"/>
    </source>
</evidence>
<dbReference type="WBParaSite" id="ALUE_0000807901-mRNA-1">
    <property type="protein sequence ID" value="ALUE_0000807901-mRNA-1"/>
    <property type="gene ID" value="ALUE_0000807901"/>
</dbReference>
<reference evidence="4" key="1">
    <citation type="submission" date="2017-02" db="UniProtKB">
        <authorList>
            <consortium name="WormBaseParasite"/>
        </authorList>
    </citation>
    <scope>IDENTIFICATION</scope>
</reference>
<proteinExistence type="predicted"/>
<dbReference type="AlphaFoldDB" id="A0A0M3HXK6"/>
<accession>A0A0M3HXK6</accession>
<keyword evidence="2" id="KW-0812">Transmembrane</keyword>
<evidence type="ECO:0000256" key="1">
    <source>
        <dbReference type="SAM" id="MobiDB-lite"/>
    </source>
</evidence>
<name>A0A0M3HXK6_ASCLU</name>
<keyword evidence="2" id="KW-1133">Transmembrane helix</keyword>
<keyword evidence="2" id="KW-0472">Membrane</keyword>
<protein>
    <submittedName>
        <fullName evidence="4">T2SSC domain-containing protein</fullName>
    </submittedName>
</protein>